<dbReference type="Proteomes" id="UP000472269">
    <property type="component" value="Unplaced"/>
</dbReference>
<sequence>MNKKRRISRLGSGMPSPLRDRLSAFREKAAATPLPPLRPPNISIPTPHQLTWMYLHASNPPKTASTTSPRTPEGQGMQNLPTDTFTPSSSKACEDQQQKCTSCSSSGIPEPARMRAKPRKSRGKKSRKLPKKAKGNNKGKVQDAVSVSTEEKDLRKTAELSASFSSHSGEGAEATCTASTSSPSASEQPDYLMKYTTVVSFEQRQRYKNDFYAEYDEYRNLHAQMESVSQKFTSLDTQLHMLPTDSKEYKVLCEEILKEYHKLKESSPSYFEEKRRCEYLHSKLAHIKSLIGEFDRQQEELEQYSCHDQDT</sequence>
<evidence type="ECO:0000313" key="6">
    <source>
        <dbReference type="Proteomes" id="UP000472269"/>
    </source>
</evidence>
<feature type="compositionally biased region" description="Polar residues" evidence="3">
    <location>
        <begin position="60"/>
        <end position="91"/>
    </location>
</feature>
<dbReference type="PANTHER" id="PTHR23288:SF17">
    <property type="entry name" value="RNA POLYMERASE II ELONGATION FACTOR ELL"/>
    <property type="match status" value="1"/>
</dbReference>
<accession>A0A663NBB2</accession>
<feature type="domain" description="OCEL" evidence="4">
    <location>
        <begin position="189"/>
        <end position="299"/>
    </location>
</feature>
<feature type="compositionally biased region" description="Low complexity" evidence="3">
    <location>
        <begin position="171"/>
        <end position="187"/>
    </location>
</feature>
<dbReference type="GO" id="GO:0032968">
    <property type="term" value="P:positive regulation of transcription elongation by RNA polymerase II"/>
    <property type="evidence" value="ECO:0007669"/>
    <property type="project" value="TreeGrafter"/>
</dbReference>
<evidence type="ECO:0000313" key="5">
    <source>
        <dbReference type="Ensembl" id="ENSACUP00000020792.1"/>
    </source>
</evidence>
<organism evidence="5 6">
    <name type="scientific">Athene cunicularia</name>
    <name type="common">Burrowing owl</name>
    <name type="synonym">Speotyto cunicularia</name>
    <dbReference type="NCBI Taxonomy" id="194338"/>
    <lineage>
        <taxon>Eukaryota</taxon>
        <taxon>Metazoa</taxon>
        <taxon>Chordata</taxon>
        <taxon>Craniata</taxon>
        <taxon>Vertebrata</taxon>
        <taxon>Euteleostomi</taxon>
        <taxon>Archelosauria</taxon>
        <taxon>Archosauria</taxon>
        <taxon>Dinosauria</taxon>
        <taxon>Saurischia</taxon>
        <taxon>Theropoda</taxon>
        <taxon>Coelurosauria</taxon>
        <taxon>Aves</taxon>
        <taxon>Neognathae</taxon>
        <taxon>Neoaves</taxon>
        <taxon>Telluraves</taxon>
        <taxon>Strigiformes</taxon>
        <taxon>Strigidae</taxon>
        <taxon>Athene</taxon>
    </lineage>
</organism>
<protein>
    <recommendedName>
        <fullName evidence="4">OCEL domain-containing protein</fullName>
    </recommendedName>
</protein>
<feature type="compositionally biased region" description="Polar residues" evidence="3">
    <location>
        <begin position="98"/>
        <end position="107"/>
    </location>
</feature>
<dbReference type="AlphaFoldDB" id="A0A663NBB2"/>
<dbReference type="GO" id="GO:0000987">
    <property type="term" value="F:cis-regulatory region sequence-specific DNA binding"/>
    <property type="evidence" value="ECO:0007669"/>
    <property type="project" value="TreeGrafter"/>
</dbReference>
<dbReference type="Pfam" id="PF07303">
    <property type="entry name" value="Occludin_ELL"/>
    <property type="match status" value="1"/>
</dbReference>
<dbReference type="SUPFAM" id="SSF144292">
    <property type="entry name" value="occludin/ELL-like"/>
    <property type="match status" value="1"/>
</dbReference>
<reference evidence="5" key="1">
    <citation type="submission" date="2025-08" db="UniProtKB">
        <authorList>
            <consortium name="Ensembl"/>
        </authorList>
    </citation>
    <scope>IDENTIFICATION</scope>
</reference>
<dbReference type="OMA" id="RILHAWI"/>
<dbReference type="InterPro" id="IPR031176">
    <property type="entry name" value="ELL/occludin"/>
</dbReference>
<feature type="compositionally biased region" description="Basic and acidic residues" evidence="3">
    <location>
        <begin position="149"/>
        <end position="158"/>
    </location>
</feature>
<dbReference type="PROSITE" id="PS51980">
    <property type="entry name" value="OCEL"/>
    <property type="match status" value="1"/>
</dbReference>
<dbReference type="InterPro" id="IPR010844">
    <property type="entry name" value="Occludin_ELL"/>
</dbReference>
<evidence type="ECO:0000256" key="3">
    <source>
        <dbReference type="SAM" id="MobiDB-lite"/>
    </source>
</evidence>
<dbReference type="GO" id="GO:0008023">
    <property type="term" value="C:transcription elongation factor complex"/>
    <property type="evidence" value="ECO:0007669"/>
    <property type="project" value="TreeGrafter"/>
</dbReference>
<name>A0A663NBB2_ATHCN</name>
<dbReference type="GO" id="GO:0042795">
    <property type="term" value="P:snRNA transcription by RNA polymerase II"/>
    <property type="evidence" value="ECO:0007669"/>
    <property type="project" value="TreeGrafter"/>
</dbReference>
<proteinExistence type="inferred from homology"/>
<feature type="compositionally biased region" description="Basic residues" evidence="3">
    <location>
        <begin position="114"/>
        <end position="137"/>
    </location>
</feature>
<evidence type="ECO:0000256" key="1">
    <source>
        <dbReference type="ARBA" id="ARBA00009171"/>
    </source>
</evidence>
<dbReference type="Gene3D" id="6.10.140.340">
    <property type="match status" value="1"/>
</dbReference>
<keyword evidence="6" id="KW-1185">Reference proteome</keyword>
<feature type="region of interest" description="Disordered" evidence="3">
    <location>
        <begin position="53"/>
        <end position="188"/>
    </location>
</feature>
<dbReference type="PANTHER" id="PTHR23288">
    <property type="entry name" value="OCCLUDIN AND RNA POLYMERASE II ELONGATION FACTOR ELL"/>
    <property type="match status" value="1"/>
</dbReference>
<dbReference type="Ensembl" id="ENSACUT00000022169.1">
    <property type="protein sequence ID" value="ENSACUP00000020792.1"/>
    <property type="gene ID" value="ENSACUG00000013888.1"/>
</dbReference>
<evidence type="ECO:0000259" key="4">
    <source>
        <dbReference type="PROSITE" id="PS51980"/>
    </source>
</evidence>
<evidence type="ECO:0000256" key="2">
    <source>
        <dbReference type="PROSITE-ProRule" id="PRU01324"/>
    </source>
</evidence>
<comment type="similarity">
    <text evidence="1 2">Belongs to the ELL/occludin family.</text>
</comment>
<reference evidence="5" key="2">
    <citation type="submission" date="2025-09" db="UniProtKB">
        <authorList>
            <consortium name="Ensembl"/>
        </authorList>
    </citation>
    <scope>IDENTIFICATION</scope>
</reference>